<dbReference type="PANTHER" id="PTHR34475:SF1">
    <property type="entry name" value="CYTOSKELETON PROTEIN RODZ"/>
    <property type="match status" value="1"/>
</dbReference>
<dbReference type="RefSeq" id="WP_066447279.1">
    <property type="nucleotide sequence ID" value="NZ_CAUWFI010000022.1"/>
</dbReference>
<name>A0A4R3YGV3_9FIRM</name>
<dbReference type="Pfam" id="PF13413">
    <property type="entry name" value="HTH_25"/>
    <property type="match status" value="1"/>
</dbReference>
<evidence type="ECO:0000313" key="5">
    <source>
        <dbReference type="Proteomes" id="UP000295515"/>
    </source>
</evidence>
<gene>
    <name evidence="4" type="ORF">EDD60_13221</name>
</gene>
<keyword evidence="2" id="KW-0812">Transmembrane</keyword>
<evidence type="ECO:0000256" key="2">
    <source>
        <dbReference type="SAM" id="Phobius"/>
    </source>
</evidence>
<dbReference type="GO" id="GO:0003677">
    <property type="term" value="F:DNA binding"/>
    <property type="evidence" value="ECO:0007669"/>
    <property type="project" value="InterPro"/>
</dbReference>
<dbReference type="AlphaFoldDB" id="A0A4R3YGV3"/>
<evidence type="ECO:0000313" key="4">
    <source>
        <dbReference type="EMBL" id="TCV91390.1"/>
    </source>
</evidence>
<keyword evidence="2" id="KW-0472">Membrane</keyword>
<dbReference type="SUPFAM" id="SSF47413">
    <property type="entry name" value="lambda repressor-like DNA-binding domains"/>
    <property type="match status" value="1"/>
</dbReference>
<dbReference type="PROSITE" id="PS50943">
    <property type="entry name" value="HTH_CROC1"/>
    <property type="match status" value="1"/>
</dbReference>
<organism evidence="4 5">
    <name type="scientific">Longibaculum muris</name>
    <dbReference type="NCBI Taxonomy" id="1796628"/>
    <lineage>
        <taxon>Bacteria</taxon>
        <taxon>Bacillati</taxon>
        <taxon>Bacillota</taxon>
        <taxon>Erysipelotrichia</taxon>
        <taxon>Erysipelotrichales</taxon>
        <taxon>Coprobacillaceae</taxon>
        <taxon>Longibaculum</taxon>
    </lineage>
</organism>
<dbReference type="Gene3D" id="1.10.260.40">
    <property type="entry name" value="lambda repressor-like DNA-binding domains"/>
    <property type="match status" value="1"/>
</dbReference>
<dbReference type="PANTHER" id="PTHR34475">
    <property type="match status" value="1"/>
</dbReference>
<feature type="domain" description="HTH cro/C1-type" evidence="3">
    <location>
        <begin position="8"/>
        <end position="40"/>
    </location>
</feature>
<feature type="transmembrane region" description="Helical" evidence="2">
    <location>
        <begin position="127"/>
        <end position="148"/>
    </location>
</feature>
<comment type="caution">
    <text evidence="4">The sequence shown here is derived from an EMBL/GenBank/DDBJ whole genome shotgun (WGS) entry which is preliminary data.</text>
</comment>
<feature type="compositionally biased region" description="Low complexity" evidence="1">
    <location>
        <begin position="175"/>
        <end position="191"/>
    </location>
</feature>
<keyword evidence="5" id="KW-1185">Reference proteome</keyword>
<evidence type="ECO:0000256" key="1">
    <source>
        <dbReference type="SAM" id="MobiDB-lite"/>
    </source>
</evidence>
<evidence type="ECO:0000259" key="3">
    <source>
        <dbReference type="PROSITE" id="PS50943"/>
    </source>
</evidence>
<sequence length="310" mass="36085">MDNLGENIRRQREAKHLTIEELSAKTKISVAVLKDIENGKFDRYKGDEAYVKMYLKKISNVLSMDTDMVTQQYLELTREIELEDIKDKEVQNQHQDEVVKKGKKFSFEAPQLARKPSVYEDKSHVTIIRGAIILVLVCLVIVVIWYGFYSTRSKTKDPTFVPQNQTTVEGDVDTNDQTNQNDDNQNTPTDQTEAKVEFTRKSRLDFQFKLPEGVEEFTLKIEYNHACWAQMYVNGKSYDKFVSKVYHDYSDKDKPETVELTFKVSEFDNLRLRNGSNMGHRYYINNQEIPLTEEDNVTGVANFNLTLEKE</sequence>
<reference evidence="4 5" key="1">
    <citation type="submission" date="2019-03" db="EMBL/GenBank/DDBJ databases">
        <title>Genomic Encyclopedia of Type Strains, Phase IV (KMG-IV): sequencing the most valuable type-strain genomes for metagenomic binning, comparative biology and taxonomic classification.</title>
        <authorList>
            <person name="Goeker M."/>
        </authorList>
    </citation>
    <scope>NUCLEOTIDE SEQUENCE [LARGE SCALE GENOMIC DNA]</scope>
    <source>
        <strain evidence="4 5">DSM 29487</strain>
    </source>
</reference>
<keyword evidence="2" id="KW-1133">Transmembrane helix</keyword>
<feature type="region of interest" description="Disordered" evidence="1">
    <location>
        <begin position="159"/>
        <end position="193"/>
    </location>
</feature>
<protein>
    <submittedName>
        <fullName evidence="4">Helix-turn-helix protein</fullName>
    </submittedName>
</protein>
<dbReference type="CDD" id="cd00093">
    <property type="entry name" value="HTH_XRE"/>
    <property type="match status" value="1"/>
</dbReference>
<dbReference type="InterPro" id="IPR050400">
    <property type="entry name" value="Bact_Cytoskel_RodZ"/>
</dbReference>
<accession>A0A4R3YGV3</accession>
<dbReference type="EMBL" id="SMCQ01000032">
    <property type="protein sequence ID" value="TCV91390.1"/>
    <property type="molecule type" value="Genomic_DNA"/>
</dbReference>
<dbReference type="SMART" id="SM00530">
    <property type="entry name" value="HTH_XRE"/>
    <property type="match status" value="1"/>
</dbReference>
<dbReference type="InterPro" id="IPR001387">
    <property type="entry name" value="Cro/C1-type_HTH"/>
</dbReference>
<dbReference type="GeneID" id="98916705"/>
<dbReference type="InterPro" id="IPR010982">
    <property type="entry name" value="Lambda_DNA-bd_dom_sf"/>
</dbReference>
<proteinExistence type="predicted"/>
<dbReference type="Proteomes" id="UP000295515">
    <property type="component" value="Unassembled WGS sequence"/>
</dbReference>